<dbReference type="EMBL" id="JAVRAA010000014">
    <property type="protein sequence ID" value="MDT0339587.1"/>
    <property type="molecule type" value="Genomic_DNA"/>
</dbReference>
<dbReference type="RefSeq" id="WP_310837409.1">
    <property type="nucleotide sequence ID" value="NZ_JAVLSM010000006.1"/>
</dbReference>
<evidence type="ECO:0000313" key="1">
    <source>
        <dbReference type="EMBL" id="MDT0339587.1"/>
    </source>
</evidence>
<dbReference type="AlphaFoldDB" id="A0AAE4GEA6"/>
<accession>A0AAE4GEA6</accession>
<gene>
    <name evidence="1" type="ORF">RJN63_22320</name>
</gene>
<protein>
    <submittedName>
        <fullName evidence="1">Uncharacterized protein</fullName>
    </submittedName>
</protein>
<name>A0AAE4GEA6_9BURK</name>
<proteinExistence type="predicted"/>
<sequence>MSWNEGLTINIVSPYFFSICHMLCRGALLAFELMHAHCDSLAVRIRTFIRTYENRHAAIGLAVLLPYLVDFQRRADVLREFPDKSDFLWCHPRKGKSMRPLPIVLWLVSLTALAAPSEDVVKSCLSGTAGKGVSRTAIETGSFYLQDDYQPGYQAEYLLYGGVEIGSAHSRRGDALLYRGRLYPLRRAVKLPQTRSRERPAIQVALSEWSLIRENGKQYLCVSDQFDGIGRSGSFQKARFGYLLETWRHGTLYFFDGLVD</sequence>
<reference evidence="1" key="1">
    <citation type="submission" date="2023-02" db="EMBL/GenBank/DDBJ databases">
        <title>Description of Herbaspirillum huttiense subsp. nephrolepsisexaltata and Herbaspirillum huttiense subsp. lycopersicon.</title>
        <authorList>
            <person name="Poudel M."/>
            <person name="Sharma A."/>
            <person name="Goss E."/>
            <person name="Tapia J.H."/>
            <person name="Harmon C.M."/>
            <person name="Jones J.B."/>
        </authorList>
    </citation>
    <scope>NUCLEOTIDE SEQUENCE</scope>
    <source>
        <strain evidence="1">NC40101</strain>
    </source>
</reference>
<comment type="caution">
    <text evidence="1">The sequence shown here is derived from an EMBL/GenBank/DDBJ whole genome shotgun (WGS) entry which is preliminary data.</text>
</comment>
<organism evidence="1">
    <name type="scientific">Herbaspirillum huttiense subsp. nephrolepidis</name>
    <dbReference type="NCBI Taxonomy" id="3075126"/>
    <lineage>
        <taxon>Bacteria</taxon>
        <taxon>Pseudomonadati</taxon>
        <taxon>Pseudomonadota</taxon>
        <taxon>Betaproteobacteria</taxon>
        <taxon>Burkholderiales</taxon>
        <taxon>Oxalobacteraceae</taxon>
        <taxon>Herbaspirillum</taxon>
    </lineage>
</organism>